<name>A0A371YJA3_9GAMM</name>
<dbReference type="Proteomes" id="UP001595455">
    <property type="component" value="Unassembled WGS sequence"/>
</dbReference>
<evidence type="ECO:0000313" key="4">
    <source>
        <dbReference type="Proteomes" id="UP001595455"/>
    </source>
</evidence>
<reference evidence="2 3" key="2">
    <citation type="submission" date="2018-08" db="EMBL/GenBank/DDBJ databases">
        <title>The draft genome of Acinetobacter sichuanensis strain WCHAc060041.</title>
        <authorList>
            <person name="Qin J."/>
            <person name="Feng Y."/>
            <person name="Zong Z."/>
        </authorList>
    </citation>
    <scope>NUCLEOTIDE SEQUENCE [LARGE SCALE GENOMIC DNA]</scope>
    <source>
        <strain evidence="2 3">WCHAc060041</strain>
    </source>
</reference>
<evidence type="ECO:0000313" key="2">
    <source>
        <dbReference type="EMBL" id="RFC81520.1"/>
    </source>
</evidence>
<dbReference type="OrthoDB" id="4775248at2"/>
<organism evidence="2 3">
    <name type="scientific">Acinetobacter sichuanensis</name>
    <dbReference type="NCBI Taxonomy" id="2136183"/>
    <lineage>
        <taxon>Bacteria</taxon>
        <taxon>Pseudomonadati</taxon>
        <taxon>Pseudomonadota</taxon>
        <taxon>Gammaproteobacteria</taxon>
        <taxon>Moraxellales</taxon>
        <taxon>Moraxellaceae</taxon>
        <taxon>Acinetobacter</taxon>
    </lineage>
</organism>
<dbReference type="Proteomes" id="UP000240957">
    <property type="component" value="Unassembled WGS sequence"/>
</dbReference>
<reference evidence="1" key="1">
    <citation type="journal article" date="2014" name="Int. J. Syst. Evol. Microbiol.">
        <title>Complete genome of a new Firmicutes species belonging to the dominant human colonic microbiota ('Ruminococcus bicirculans') reveals two chromosomes and a selective capacity to utilize plant glucans.</title>
        <authorList>
            <consortium name="NISC Comparative Sequencing Program"/>
            <person name="Wegmann U."/>
            <person name="Louis P."/>
            <person name="Goesmann A."/>
            <person name="Henrissat B."/>
            <person name="Duncan S.H."/>
            <person name="Flint H.J."/>
        </authorList>
    </citation>
    <scope>NUCLEOTIDE SEQUENCE</scope>
    <source>
        <strain evidence="1">KCTC 62575</strain>
    </source>
</reference>
<accession>A0A371YJA3</accession>
<evidence type="ECO:0000313" key="3">
    <source>
        <dbReference type="Proteomes" id="UP000240957"/>
    </source>
</evidence>
<proteinExistence type="predicted"/>
<sequence>MKFKQKSFRKVPDSLASITGKFLLGKKLSDLSSDYLKKISDQTTWEDGESFLPNKIGKFSRINADGKEIVRRDKPKETITRAFYYTRSEFRGRDNRVEVEDFTWRTYERYPRETIPAQNVHINCIKNQDEKFLLIECDSEEDPSLFLHKLNLALEIFGSELEFHVAAKDGFVQLPRTFKVVNWLILPAGTYSKEELKEKIKQTVSTKLSKTVKPVIEKRLDKIASYEHTGIVIGVGGYKGYVIYHFPQKGISVLESDSPNNATYVFNNTSWEELSKKTKTEIIKSNLAIKRIIHDTNWDQQIDTLLK</sequence>
<dbReference type="AlphaFoldDB" id="A0A371YJA3"/>
<comment type="caution">
    <text evidence="2">The sequence shown here is derived from an EMBL/GenBank/DDBJ whole genome shotgun (WGS) entry which is preliminary data.</text>
</comment>
<dbReference type="EMBL" id="JBHRSF010000042">
    <property type="protein sequence ID" value="MFC2995878.1"/>
    <property type="molecule type" value="Genomic_DNA"/>
</dbReference>
<protein>
    <submittedName>
        <fullName evidence="2">Uncharacterized protein</fullName>
    </submittedName>
</protein>
<reference evidence="4" key="3">
    <citation type="journal article" date="2019" name="Int. J. Syst. Evol. Microbiol.">
        <title>The Global Catalogue of Microorganisms (GCM) 10K type strain sequencing project: providing services to taxonomists for standard genome sequencing and annotation.</title>
        <authorList>
            <consortium name="The Broad Institute Genomics Platform"/>
            <consortium name="The Broad Institute Genome Sequencing Center for Infectious Disease"/>
            <person name="Wu L."/>
            <person name="Ma J."/>
        </authorList>
    </citation>
    <scope>NUCLEOTIDE SEQUENCE [LARGE SCALE GENOMIC DNA]</scope>
    <source>
        <strain evidence="4">KCTC 62575</strain>
    </source>
</reference>
<reference evidence="1" key="4">
    <citation type="submission" date="2024-09" db="EMBL/GenBank/DDBJ databases">
        <authorList>
            <person name="Sun Q."/>
            <person name="Mori K."/>
        </authorList>
    </citation>
    <scope>NUCLEOTIDE SEQUENCE</scope>
    <source>
        <strain evidence="1">KCTC 62575</strain>
    </source>
</reference>
<keyword evidence="4" id="KW-1185">Reference proteome</keyword>
<gene>
    <name evidence="1" type="ORF">ACFODO_11460</name>
    <name evidence="2" type="ORF">C9E89_021395</name>
</gene>
<dbReference type="RefSeq" id="WP_107010150.1">
    <property type="nucleotide sequence ID" value="NZ_JBHRSF010000042.1"/>
</dbReference>
<evidence type="ECO:0000313" key="1">
    <source>
        <dbReference type="EMBL" id="MFC2995878.1"/>
    </source>
</evidence>
<dbReference type="EMBL" id="PYIX02000085">
    <property type="protein sequence ID" value="RFC81520.1"/>
    <property type="molecule type" value="Genomic_DNA"/>
</dbReference>